<dbReference type="InterPro" id="IPR044974">
    <property type="entry name" value="Disease_R_plants"/>
</dbReference>
<name>A0AA38WF76_9ASTR</name>
<reference evidence="5" key="1">
    <citation type="submission" date="2023-03" db="EMBL/GenBank/DDBJ databases">
        <title>Chromosome-scale reference genome and RAD-based genetic map of yellow starthistle (Centaurea solstitialis) reveal putative structural variation and QTLs associated with invader traits.</title>
        <authorList>
            <person name="Reatini B."/>
            <person name="Cang F.A."/>
            <person name="Jiang Q."/>
            <person name="Mckibben M.T.W."/>
            <person name="Barker M.S."/>
            <person name="Rieseberg L.H."/>
            <person name="Dlugosch K.M."/>
        </authorList>
    </citation>
    <scope>NUCLEOTIDE SEQUENCE</scope>
    <source>
        <strain evidence="5">CAN-66</strain>
        <tissue evidence="5">Leaf</tissue>
    </source>
</reference>
<evidence type="ECO:0000313" key="6">
    <source>
        <dbReference type="Proteomes" id="UP001172457"/>
    </source>
</evidence>
<dbReference type="GO" id="GO:0043531">
    <property type="term" value="F:ADP binding"/>
    <property type="evidence" value="ECO:0007669"/>
    <property type="project" value="InterPro"/>
</dbReference>
<evidence type="ECO:0008006" key="7">
    <source>
        <dbReference type="Google" id="ProtNLM"/>
    </source>
</evidence>
<dbReference type="EMBL" id="JARYMX010000003">
    <property type="protein sequence ID" value="KAJ9558527.1"/>
    <property type="molecule type" value="Genomic_DNA"/>
</dbReference>
<dbReference type="PANTHER" id="PTHR11017">
    <property type="entry name" value="LEUCINE-RICH REPEAT-CONTAINING PROTEIN"/>
    <property type="match status" value="1"/>
</dbReference>
<dbReference type="InterPro" id="IPR032675">
    <property type="entry name" value="LRR_dom_sf"/>
</dbReference>
<protein>
    <recommendedName>
        <fullName evidence="7">NB-ARC domain-containing protein</fullName>
    </recommendedName>
</protein>
<dbReference type="InterPro" id="IPR058192">
    <property type="entry name" value="WHD_ROQ1-like"/>
</dbReference>
<proteinExistence type="predicted"/>
<dbReference type="GO" id="GO:0006952">
    <property type="term" value="P:defense response"/>
    <property type="evidence" value="ECO:0007669"/>
    <property type="project" value="InterPro"/>
</dbReference>
<dbReference type="SUPFAM" id="SSF52058">
    <property type="entry name" value="L domain-like"/>
    <property type="match status" value="1"/>
</dbReference>
<dbReference type="SUPFAM" id="SSF52540">
    <property type="entry name" value="P-loop containing nucleoside triphosphate hydrolases"/>
    <property type="match status" value="1"/>
</dbReference>
<organism evidence="5 6">
    <name type="scientific">Centaurea solstitialis</name>
    <name type="common">yellow star-thistle</name>
    <dbReference type="NCBI Taxonomy" id="347529"/>
    <lineage>
        <taxon>Eukaryota</taxon>
        <taxon>Viridiplantae</taxon>
        <taxon>Streptophyta</taxon>
        <taxon>Embryophyta</taxon>
        <taxon>Tracheophyta</taxon>
        <taxon>Spermatophyta</taxon>
        <taxon>Magnoliopsida</taxon>
        <taxon>eudicotyledons</taxon>
        <taxon>Gunneridae</taxon>
        <taxon>Pentapetalae</taxon>
        <taxon>asterids</taxon>
        <taxon>campanulids</taxon>
        <taxon>Asterales</taxon>
        <taxon>Asteraceae</taxon>
        <taxon>Carduoideae</taxon>
        <taxon>Cardueae</taxon>
        <taxon>Centaureinae</taxon>
        <taxon>Centaurea</taxon>
    </lineage>
</organism>
<keyword evidence="2" id="KW-0677">Repeat</keyword>
<feature type="domain" description="Disease resistance protein Roq1-like winged-helix" evidence="4">
    <location>
        <begin position="288"/>
        <end position="358"/>
    </location>
</feature>
<gene>
    <name evidence="5" type="ORF">OSB04_013141</name>
</gene>
<accession>A0AA38WF76</accession>
<dbReference type="Gene3D" id="3.40.50.300">
    <property type="entry name" value="P-loop containing nucleotide triphosphate hydrolases"/>
    <property type="match status" value="1"/>
</dbReference>
<sequence>MKSICRKETELIDEIVTGIHRRLGVPLSSTLPPLIGMHYDINFITSWLNDGSSHTGDILTIWGMGGIGKTSLAEYVFRLHSHEFQRSSFIADISRKCAEKSGALLDLQKQMCHDILKTSSVQVHHVSTYTSQIENAITRTKVFLVLDDVDSLDHLDALLGKKGFHPGSKIIITTKDVSLTKKCQLFNQIVRPKHTTRLLQGLDDRKSLQLLSVWAFKRNIPREGYEEVSDTLVKYCGGHPLALKVLGRSLCNRDVAVWKDCIERLKEEPDSCIKNVLQMSFDSLPSTRDKELFKHVACFFVGEDRESTETILMACGIHTVVGIENLIDRCLLWVSWDNKLMMHQLLQEMGRDLVRQESPNMPEERSRLWCHEESFKVLKQKKGKGNLQGLALDMRMLEKAKLHELEMDGLSKMDNLMLLQLNYVHRLKGSFKNFPQDLRWLCMHGFSLEYIPLDLQLENLVVLDMSYSRLISFNMCYSDPERLENRQKLTGLGSICEQLCSLCGLLELPILENRKKITRLGSKDKPLLGSLKILNLSYCERLRSVGGFSEFPTLERLILSNCISLIEVCESIEQCDGLEHIDLSYCNEARKLVRTIGKVKNVKILNLDGCNLSEFPIEMSSLELPEMIKANNIAMNSQTSYSAVVEVIPREFKSSRTYLLSSLVWLSLKNNHLSNESFPMDMSSLFMLKELCLDGNDIVSMPNCVRTLPRLEKLSIEDCARLTTIEHPPRTLKHLIFSVARKLSKVVFDRDMSAIKLSGMRGSGCFIEGMFKEANMVDVEEELLHSLGWTNLDFTEIQPIGSKVKMLYGFGIFSTFYAGKEFPNWISTKRSKGPSISFTISSSPNNLRGLNICFVLMVLNMTSIYSFIDIKISNITKNHTWIYTCPVFFKETQEGITYLSHWMFGKNEMEDGDQITITMLKEYDDDDDFSIRECGVSFVYDEDDDGKNKMEEEEEDVLGYYKSWNHIIGGDLSPFQTTTPGEYHLYIGHLLGSNSITSYVGEGSNEKHKSVQIDIRSTGGRNQNLLCKWKSTADKESNSSLENTSTADMESTADLGNTMESIGQFRSESEKTNTTVAC</sequence>
<dbReference type="Gene3D" id="1.10.8.430">
    <property type="entry name" value="Helical domain of apoptotic protease-activating factors"/>
    <property type="match status" value="1"/>
</dbReference>
<dbReference type="PRINTS" id="PR00364">
    <property type="entry name" value="DISEASERSIST"/>
</dbReference>
<comment type="caution">
    <text evidence="5">The sequence shown here is derived from an EMBL/GenBank/DDBJ whole genome shotgun (WGS) entry which is preliminary data.</text>
</comment>
<dbReference type="InterPro" id="IPR042197">
    <property type="entry name" value="Apaf_helical"/>
</dbReference>
<evidence type="ECO:0000313" key="5">
    <source>
        <dbReference type="EMBL" id="KAJ9558527.1"/>
    </source>
</evidence>
<dbReference type="InterPro" id="IPR027417">
    <property type="entry name" value="P-loop_NTPase"/>
</dbReference>
<keyword evidence="6" id="KW-1185">Reference proteome</keyword>
<dbReference type="Proteomes" id="UP001172457">
    <property type="component" value="Chromosome 3"/>
</dbReference>
<evidence type="ECO:0000256" key="2">
    <source>
        <dbReference type="ARBA" id="ARBA00022737"/>
    </source>
</evidence>
<feature type="domain" description="NB-ARC" evidence="3">
    <location>
        <begin position="40"/>
        <end position="217"/>
    </location>
</feature>
<evidence type="ECO:0000259" key="3">
    <source>
        <dbReference type="Pfam" id="PF00931"/>
    </source>
</evidence>
<evidence type="ECO:0000259" key="4">
    <source>
        <dbReference type="Pfam" id="PF23282"/>
    </source>
</evidence>
<dbReference type="PANTHER" id="PTHR11017:SF313">
    <property type="entry name" value="TIR DOMAIN, P-LOOP CONTAINING NUCLEOSIDE TRIPHOSPHATE HYDROLASE"/>
    <property type="match status" value="1"/>
</dbReference>
<dbReference type="Pfam" id="PF00931">
    <property type="entry name" value="NB-ARC"/>
    <property type="match status" value="1"/>
</dbReference>
<keyword evidence="1" id="KW-0433">Leucine-rich repeat</keyword>
<dbReference type="Gene3D" id="3.80.10.10">
    <property type="entry name" value="Ribonuclease Inhibitor"/>
    <property type="match status" value="2"/>
</dbReference>
<dbReference type="AlphaFoldDB" id="A0AA38WF76"/>
<dbReference type="InterPro" id="IPR002182">
    <property type="entry name" value="NB-ARC"/>
</dbReference>
<dbReference type="Pfam" id="PF23282">
    <property type="entry name" value="WHD_ROQ1"/>
    <property type="match status" value="1"/>
</dbReference>
<evidence type="ECO:0000256" key="1">
    <source>
        <dbReference type="ARBA" id="ARBA00022614"/>
    </source>
</evidence>